<name>S3V8G2_9LEPT</name>
<sequence>MPINVFSSDDLSLLTENLLSSVSSDIRKEDGLYSPIIVIPNQSMETWLYLEFVKRAGIVFNIRFLFLEKAIEEFLLKKYSPDSNPTSRPFLKPESRRFLIYEYILKKPSFLSDYPILSAYLLPSGRKNIDPVRLFELSGRLAKYFKDYELQRQDWIRNWIGNPYEMLRLGTEDIEEWNATKSPVFFLQKELYAATAESASTETLIQFAMRTRSLAKTANAKSKPGKLYLFGLSQLSSTYIALFNELLPEISVEVFQFGPPRDTLVTDASELTACRSWATPFRTLHQSWLSSGAQIHTIQDRAKKRESVLEAFQTYLLSGKQALSDRGLPADESLIIAEAPGKLREVESVFQVILSKLDVDPTLRLTDIGIFCVNLPDYRPAIESIFEGGILAKLRNASGKEEFTPKTLPYTIRDVRAGDASSFLRGLLCIFPLLAGKRSRQEFFDLFRNSCFQAKWNIDPETVQEWKIYAKNLNLYIDDSLEGRPQSFSFRNGFIRLAMSEVLPESAEEGTGISPYPSQNKISVENWIGIWKKVESLLNSFCNRLLNPSLSSDELLDSFLRFVQAMLVPAEEEPEETAIALELFTRLESLKGVSWDSGDAKDRIRFFETFVRESCDGIPVRKGKYLTGGITVSALQPMRPIPFRHIFILGLGEGAFPGIDDRSAFNLRHLSPRIGDITTRQTNESLLYETILSAKESLNFSFVSQDTGKDEELAPSPSLLQIEQALKEFILDPDESVRITLPLNKHSKQYFEARAVSHERDFRIPFFKTYDASAVTAYGQEEGKKEYVKKILNFGTVSQSAQSLSAIGKELTIDLTELMQFWRSPLFYFLRKNFGLFVQDFEEEESISQREPFRISESFSLISETWKIFGKKFSGKKIPDDSLPLFLQGYERTIQNFGKRGLLPRGTYRDVEEILNAEKFERSWVKIGPMINQSRFYDALSFGETTKQGTILSLPNPYLDISEGIRVRFSGLKESIFVSDENANMVLIYPNLKKNLKNGIEPLLIQSLLDLLPEESKKQKTVQALFGYISKEGAPEAYQLQSESSERKNFLKDLVEEYLRPCTALLSPQFWEDFPLRKEITQNMKKEDRERLSHEYSLWIRETLEYDLSEYLNPTLRLLPSPKDHIPANALDLSEKLYEPVLRSLS</sequence>
<dbReference type="GO" id="GO:0004527">
    <property type="term" value="F:exonuclease activity"/>
    <property type="evidence" value="ECO:0007669"/>
    <property type="project" value="UniProtKB-KW"/>
</dbReference>
<evidence type="ECO:0000256" key="7">
    <source>
        <dbReference type="ARBA" id="ARBA00022840"/>
    </source>
</evidence>
<dbReference type="STRING" id="1193011.LEP1GSC058_0949"/>
<dbReference type="PANTHER" id="PTHR30591">
    <property type="entry name" value="RECBCD ENZYME SUBUNIT RECC"/>
    <property type="match status" value="1"/>
</dbReference>
<dbReference type="GO" id="GO:0006310">
    <property type="term" value="P:DNA recombination"/>
    <property type="evidence" value="ECO:0007669"/>
    <property type="project" value="TreeGrafter"/>
</dbReference>
<dbReference type="Gene3D" id="3.40.50.10930">
    <property type="match status" value="1"/>
</dbReference>
<dbReference type="RefSeq" id="WP_016551271.1">
    <property type="nucleotide sequence ID" value="NZ_AKWZ02000011.1"/>
</dbReference>
<dbReference type="EMBL" id="AKWZ02000011">
    <property type="protein sequence ID" value="EPG72705.1"/>
    <property type="molecule type" value="Genomic_DNA"/>
</dbReference>
<dbReference type="SUPFAM" id="SSF52540">
    <property type="entry name" value="P-loop containing nucleoside triphosphate hydrolases"/>
    <property type="match status" value="2"/>
</dbReference>
<keyword evidence="6" id="KW-0269">Exonuclease</keyword>
<dbReference type="GO" id="GO:0005524">
    <property type="term" value="F:ATP binding"/>
    <property type="evidence" value="ECO:0007669"/>
    <property type="project" value="UniProtKB-KW"/>
</dbReference>
<organism evidence="11 12">
    <name type="scientific">Leptospira fainei serovar Hurstbridge str. BUT 6</name>
    <dbReference type="NCBI Taxonomy" id="1193011"/>
    <lineage>
        <taxon>Bacteria</taxon>
        <taxon>Pseudomonadati</taxon>
        <taxon>Spirochaetota</taxon>
        <taxon>Spirochaetia</taxon>
        <taxon>Leptospirales</taxon>
        <taxon>Leptospiraceae</taxon>
        <taxon>Leptospira</taxon>
    </lineage>
</organism>
<evidence type="ECO:0000256" key="9">
    <source>
        <dbReference type="ARBA" id="ARBA00023204"/>
    </source>
</evidence>
<dbReference type="OrthoDB" id="9762834at2"/>
<evidence type="ECO:0000256" key="8">
    <source>
        <dbReference type="ARBA" id="ARBA00023125"/>
    </source>
</evidence>
<dbReference type="GO" id="GO:0003677">
    <property type="term" value="F:DNA binding"/>
    <property type="evidence" value="ECO:0007669"/>
    <property type="project" value="UniProtKB-KW"/>
</dbReference>
<evidence type="ECO:0000256" key="1">
    <source>
        <dbReference type="ARBA" id="ARBA00022722"/>
    </source>
</evidence>
<protein>
    <submittedName>
        <fullName evidence="11">Exodeoxyribonuclease V, gamma subunit</fullName>
    </submittedName>
</protein>
<keyword evidence="2" id="KW-0547">Nucleotide-binding</keyword>
<keyword evidence="12" id="KW-1185">Reference proteome</keyword>
<dbReference type="GO" id="GO:0004386">
    <property type="term" value="F:helicase activity"/>
    <property type="evidence" value="ECO:0007669"/>
    <property type="project" value="UniProtKB-KW"/>
</dbReference>
<keyword evidence="8" id="KW-0238">DNA-binding</keyword>
<dbReference type="AlphaFoldDB" id="S3V8G2"/>
<gene>
    <name evidence="11" type="ORF">LEP1GSC058_0949</name>
</gene>
<evidence type="ECO:0000256" key="4">
    <source>
        <dbReference type="ARBA" id="ARBA00022801"/>
    </source>
</evidence>
<evidence type="ECO:0000256" key="3">
    <source>
        <dbReference type="ARBA" id="ARBA00022763"/>
    </source>
</evidence>
<reference evidence="11" key="1">
    <citation type="submission" date="2013-04" db="EMBL/GenBank/DDBJ databases">
        <authorList>
            <person name="Harkins D.M."/>
            <person name="Durkin A.S."/>
            <person name="Selengut J.D."/>
            <person name="Sanka R."/>
            <person name="DePew J."/>
            <person name="Purushe J."/>
            <person name="Ahmed A."/>
            <person name="van der Linden H."/>
            <person name="Goris M.G.A."/>
            <person name="Hartskeerl R.A."/>
            <person name="Vinetz J.M."/>
            <person name="Sutton G.G."/>
            <person name="Nelson W.C."/>
            <person name="Fouts D.E."/>
        </authorList>
    </citation>
    <scope>NUCLEOTIDE SEQUENCE [LARGE SCALE GENOMIC DNA]</scope>
    <source>
        <strain evidence="11">BUT 6</strain>
    </source>
</reference>
<dbReference type="Gene3D" id="3.40.50.300">
    <property type="entry name" value="P-loop containing nucleotide triphosphate hydrolases"/>
    <property type="match status" value="2"/>
</dbReference>
<dbReference type="InterPro" id="IPR013986">
    <property type="entry name" value="DExx_box_DNA_helicase_dom_sf"/>
</dbReference>
<dbReference type="GO" id="GO:0140097">
    <property type="term" value="F:catalytic activity, acting on DNA"/>
    <property type="evidence" value="ECO:0007669"/>
    <property type="project" value="UniProtKB-ARBA"/>
</dbReference>
<comment type="caution">
    <text evidence="11">The sequence shown here is derived from an EMBL/GenBank/DDBJ whole genome shotgun (WGS) entry which is preliminary data.</text>
</comment>
<dbReference type="GO" id="GO:0006281">
    <property type="term" value="P:DNA repair"/>
    <property type="evidence" value="ECO:0007669"/>
    <property type="project" value="UniProtKB-KW"/>
</dbReference>
<evidence type="ECO:0000259" key="10">
    <source>
        <dbReference type="Pfam" id="PF17946"/>
    </source>
</evidence>
<keyword evidence="5" id="KW-0347">Helicase</keyword>
<dbReference type="InterPro" id="IPR027417">
    <property type="entry name" value="P-loop_NTPase"/>
</dbReference>
<evidence type="ECO:0000313" key="12">
    <source>
        <dbReference type="Proteomes" id="UP000014540"/>
    </source>
</evidence>
<keyword evidence="9" id="KW-0234">DNA repair</keyword>
<evidence type="ECO:0000256" key="6">
    <source>
        <dbReference type="ARBA" id="ARBA00022839"/>
    </source>
</evidence>
<keyword evidence="3" id="KW-0227">DNA damage</keyword>
<evidence type="ECO:0000256" key="2">
    <source>
        <dbReference type="ARBA" id="ARBA00022741"/>
    </source>
</evidence>
<evidence type="ECO:0000256" key="5">
    <source>
        <dbReference type="ARBA" id="ARBA00022806"/>
    </source>
</evidence>
<accession>S3V8G2</accession>
<keyword evidence="7" id="KW-0067">ATP-binding</keyword>
<evidence type="ECO:0000313" key="11">
    <source>
        <dbReference type="EMBL" id="EPG72705.1"/>
    </source>
</evidence>
<dbReference type="Pfam" id="PF04257">
    <property type="entry name" value="Exonuc_V_gamma"/>
    <property type="match status" value="1"/>
</dbReference>
<keyword evidence="1" id="KW-0540">Nuclease</keyword>
<proteinExistence type="predicted"/>
<dbReference type="InterPro" id="IPR041500">
    <property type="entry name" value="RecC_C"/>
</dbReference>
<feature type="domain" description="RecC C-terminal" evidence="10">
    <location>
        <begin position="812"/>
        <end position="906"/>
    </location>
</feature>
<dbReference type="PANTHER" id="PTHR30591:SF1">
    <property type="entry name" value="RECBCD ENZYME SUBUNIT RECC"/>
    <property type="match status" value="1"/>
</dbReference>
<dbReference type="Pfam" id="PF17946">
    <property type="entry name" value="RecC_C"/>
    <property type="match status" value="1"/>
</dbReference>
<keyword evidence="4" id="KW-0378">Hydrolase</keyword>
<dbReference type="Gene3D" id="1.10.10.160">
    <property type="match status" value="1"/>
</dbReference>
<dbReference type="Proteomes" id="UP000014540">
    <property type="component" value="Unassembled WGS sequence"/>
</dbReference>